<dbReference type="RefSeq" id="WP_029270263.1">
    <property type="nucleotide sequence ID" value="NZ_JAGIKX010000032.1"/>
</dbReference>
<gene>
    <name evidence="8" type="ORF">J2Z81_002643</name>
</gene>
<comment type="caution">
    <text evidence="8">The sequence shown here is derived from an EMBL/GenBank/DDBJ whole genome shotgun (WGS) entry which is preliminary data.</text>
</comment>
<dbReference type="Pfam" id="PF04029">
    <property type="entry name" value="2-ph_phosp"/>
    <property type="match status" value="1"/>
</dbReference>
<dbReference type="InterPro" id="IPR036702">
    <property type="entry name" value="ComB-like_sf"/>
</dbReference>
<dbReference type="EC" id="3.1.3.71" evidence="3"/>
<evidence type="ECO:0000256" key="2">
    <source>
        <dbReference type="ARBA" id="ARBA00009997"/>
    </source>
</evidence>
<protein>
    <recommendedName>
        <fullName evidence="4">Probable 2-phosphosulfolactate phosphatase</fullName>
        <ecNumber evidence="3">3.1.3.71</ecNumber>
    </recommendedName>
</protein>
<evidence type="ECO:0000256" key="4">
    <source>
        <dbReference type="ARBA" id="ARBA00021948"/>
    </source>
</evidence>
<evidence type="ECO:0000313" key="8">
    <source>
        <dbReference type="EMBL" id="MBP2258659.1"/>
    </source>
</evidence>
<accession>A0ABS4SAX0</accession>
<keyword evidence="5 8" id="KW-0378">Hydrolase</keyword>
<name>A0ABS4SAX0_9BACI</name>
<keyword evidence="9" id="KW-1185">Reference proteome</keyword>
<comment type="similarity">
    <text evidence="2">Belongs to the ComB family.</text>
</comment>
<organism evidence="8 9">
    <name type="scientific">Virgibacillus alimentarius</name>
    <dbReference type="NCBI Taxonomy" id="698769"/>
    <lineage>
        <taxon>Bacteria</taxon>
        <taxon>Bacillati</taxon>
        <taxon>Bacillota</taxon>
        <taxon>Bacilli</taxon>
        <taxon>Bacillales</taxon>
        <taxon>Bacillaceae</taxon>
        <taxon>Virgibacillus</taxon>
    </lineage>
</organism>
<evidence type="ECO:0000256" key="5">
    <source>
        <dbReference type="ARBA" id="ARBA00022801"/>
    </source>
</evidence>
<dbReference type="Proteomes" id="UP001519294">
    <property type="component" value="Unassembled WGS sequence"/>
</dbReference>
<evidence type="ECO:0000256" key="6">
    <source>
        <dbReference type="ARBA" id="ARBA00022842"/>
    </source>
</evidence>
<reference evidence="8 9" key="1">
    <citation type="submission" date="2021-03" db="EMBL/GenBank/DDBJ databases">
        <title>Genomic Encyclopedia of Type Strains, Phase IV (KMG-IV): sequencing the most valuable type-strain genomes for metagenomic binning, comparative biology and taxonomic classification.</title>
        <authorList>
            <person name="Goeker M."/>
        </authorList>
    </citation>
    <scope>NUCLEOTIDE SEQUENCE [LARGE SCALE GENOMIC DNA]</scope>
    <source>
        <strain evidence="8 9">DSM 25790</strain>
    </source>
</reference>
<dbReference type="GO" id="GO:0050532">
    <property type="term" value="F:2-phosphosulfolactate phosphatase activity"/>
    <property type="evidence" value="ECO:0007669"/>
    <property type="project" value="UniProtKB-EC"/>
</dbReference>
<dbReference type="Gene3D" id="3.90.1560.10">
    <property type="entry name" value="ComB-like"/>
    <property type="match status" value="1"/>
</dbReference>
<comment type="cofactor">
    <cofactor evidence="1">
        <name>Mg(2+)</name>
        <dbReference type="ChEBI" id="CHEBI:18420"/>
    </cofactor>
</comment>
<comment type="catalytic activity">
    <reaction evidence="7">
        <text>(2R)-O-phospho-3-sulfolactate + H2O = (2R)-3-sulfolactate + phosphate</text>
        <dbReference type="Rhea" id="RHEA:23416"/>
        <dbReference type="ChEBI" id="CHEBI:15377"/>
        <dbReference type="ChEBI" id="CHEBI:15597"/>
        <dbReference type="ChEBI" id="CHEBI:43474"/>
        <dbReference type="ChEBI" id="CHEBI:58738"/>
        <dbReference type="EC" id="3.1.3.71"/>
    </reaction>
</comment>
<proteinExistence type="inferred from homology"/>
<sequence length="241" mass="26102">MKINLLMKKEEINHEKIDDTKIAVVLDILMATTSITAALAEGAECVVPVLNESEAKSEKKKYDDEEVCLAGEDGGLVIDGFLNPVPTSLCQHVSGRKLILSTTNGTIAIRGAAKAKTTYAASLLNGAAVAEDIVNHYNGETILIICSGSSNQFCLEDFYGAGYFIEELTKITDKDQLELTDSANSAALFYNAFSNQAESILNQSKVGQMLVKAGFEKDIEFTCKKNTVDLVPKLRGQRIIV</sequence>
<evidence type="ECO:0000256" key="1">
    <source>
        <dbReference type="ARBA" id="ARBA00001946"/>
    </source>
</evidence>
<dbReference type="PANTHER" id="PTHR37311">
    <property type="entry name" value="2-PHOSPHOSULFOLACTATE PHOSPHATASE-RELATED"/>
    <property type="match status" value="1"/>
</dbReference>
<dbReference type="SUPFAM" id="SSF142823">
    <property type="entry name" value="ComB-like"/>
    <property type="match status" value="1"/>
</dbReference>
<dbReference type="PANTHER" id="PTHR37311:SF1">
    <property type="entry name" value="2-PHOSPHOSULFOLACTATE PHOSPHATASE-RELATED"/>
    <property type="match status" value="1"/>
</dbReference>
<dbReference type="EMBL" id="JAGIKX010000032">
    <property type="protein sequence ID" value="MBP2258659.1"/>
    <property type="molecule type" value="Genomic_DNA"/>
</dbReference>
<evidence type="ECO:0000256" key="7">
    <source>
        <dbReference type="ARBA" id="ARBA00033711"/>
    </source>
</evidence>
<evidence type="ECO:0000313" key="9">
    <source>
        <dbReference type="Proteomes" id="UP001519294"/>
    </source>
</evidence>
<keyword evidence="6" id="KW-0460">Magnesium</keyword>
<evidence type="ECO:0000256" key="3">
    <source>
        <dbReference type="ARBA" id="ARBA00012953"/>
    </source>
</evidence>
<dbReference type="InterPro" id="IPR005238">
    <property type="entry name" value="ComB-like"/>
</dbReference>